<proteinExistence type="predicted"/>
<dbReference type="Pfam" id="PF00248">
    <property type="entry name" value="Aldo_ket_red"/>
    <property type="match status" value="1"/>
</dbReference>
<keyword evidence="1" id="KW-0560">Oxidoreductase</keyword>
<organism evidence="3 4">
    <name type="scientific">Nakamurella aerolata</name>
    <dbReference type="NCBI Taxonomy" id="1656892"/>
    <lineage>
        <taxon>Bacteria</taxon>
        <taxon>Bacillati</taxon>
        <taxon>Actinomycetota</taxon>
        <taxon>Actinomycetes</taxon>
        <taxon>Nakamurellales</taxon>
        <taxon>Nakamurellaceae</taxon>
        <taxon>Nakamurella</taxon>
    </lineage>
</organism>
<dbReference type="PANTHER" id="PTHR43364">
    <property type="entry name" value="NADH-SPECIFIC METHYLGLYOXAL REDUCTASE-RELATED"/>
    <property type="match status" value="1"/>
</dbReference>
<evidence type="ECO:0000313" key="3">
    <source>
        <dbReference type="EMBL" id="NNG37051.1"/>
    </source>
</evidence>
<dbReference type="FunFam" id="3.20.20.100:FF:000004">
    <property type="entry name" value="Oxidoreductase, aldo/keto reductase"/>
    <property type="match status" value="1"/>
</dbReference>
<dbReference type="AlphaFoldDB" id="A0A849ACY3"/>
<dbReference type="InterPro" id="IPR023210">
    <property type="entry name" value="NADP_OxRdtase_dom"/>
</dbReference>
<evidence type="ECO:0000259" key="2">
    <source>
        <dbReference type="Pfam" id="PF00248"/>
    </source>
</evidence>
<feature type="domain" description="NADP-dependent oxidoreductase" evidence="2">
    <location>
        <begin position="22"/>
        <end position="321"/>
    </location>
</feature>
<sequence>MASVTDSLRRLGNSGLAVSTAGLGCNNLSRKGTATESLDGSTAVVRAAIDAGITLFDVADIYGAPAGRSEEFLGKALGGDRDKVVIATKFGMDARGANGPDFGARGSRRYLQQAVEHSLRRLGTDWIDLYQMHQPDPDTPIDETLSALDDLVRAGKVRYLGSSNFSGWQLADAAWTAQANSRTPFISAQNEYSMLQRDVEAEVIAAAEAFGIGILPFFPLANGLLTGKYTRDNAPADGRITKLKPALLESAPWEVLEALQRFCDERGITMVQLAFGWLLAQPQVASVIAGATTPEQVHANAEAATAWEPTDADLAALDEILPG</sequence>
<evidence type="ECO:0000313" key="4">
    <source>
        <dbReference type="Proteomes" id="UP000562984"/>
    </source>
</evidence>
<gene>
    <name evidence="3" type="ORF">HKD39_15310</name>
</gene>
<accession>A0A849ACY3</accession>
<dbReference type="Gene3D" id="3.20.20.100">
    <property type="entry name" value="NADP-dependent oxidoreductase domain"/>
    <property type="match status" value="1"/>
</dbReference>
<name>A0A849ACY3_9ACTN</name>
<keyword evidence="4" id="KW-1185">Reference proteome</keyword>
<dbReference type="InterPro" id="IPR050523">
    <property type="entry name" value="AKR_Detox_Biosynth"/>
</dbReference>
<evidence type="ECO:0000256" key="1">
    <source>
        <dbReference type="ARBA" id="ARBA00023002"/>
    </source>
</evidence>
<dbReference type="EMBL" id="JABEND010000009">
    <property type="protein sequence ID" value="NNG37051.1"/>
    <property type="molecule type" value="Genomic_DNA"/>
</dbReference>
<dbReference type="SUPFAM" id="SSF51430">
    <property type="entry name" value="NAD(P)-linked oxidoreductase"/>
    <property type="match status" value="1"/>
</dbReference>
<dbReference type="PANTHER" id="PTHR43364:SF4">
    <property type="entry name" value="NAD(P)-LINKED OXIDOREDUCTASE SUPERFAMILY PROTEIN"/>
    <property type="match status" value="1"/>
</dbReference>
<reference evidence="3 4" key="1">
    <citation type="submission" date="2020-05" db="EMBL/GenBank/DDBJ databases">
        <title>Nakamurella sp. DB0629 isolated from air conditioner.</title>
        <authorList>
            <person name="Kim D.H."/>
            <person name="Kim D.-U."/>
        </authorList>
    </citation>
    <scope>NUCLEOTIDE SEQUENCE [LARGE SCALE GENOMIC DNA]</scope>
    <source>
        <strain evidence="3 4">DB0629</strain>
    </source>
</reference>
<dbReference type="Proteomes" id="UP000562984">
    <property type="component" value="Unassembled WGS sequence"/>
</dbReference>
<dbReference type="InterPro" id="IPR036812">
    <property type="entry name" value="NAD(P)_OxRdtase_dom_sf"/>
</dbReference>
<comment type="caution">
    <text evidence="3">The sequence shown here is derived from an EMBL/GenBank/DDBJ whole genome shotgun (WGS) entry which is preliminary data.</text>
</comment>
<dbReference type="GO" id="GO:0016491">
    <property type="term" value="F:oxidoreductase activity"/>
    <property type="evidence" value="ECO:0007669"/>
    <property type="project" value="UniProtKB-KW"/>
</dbReference>
<protein>
    <submittedName>
        <fullName evidence="3">Aldo/keto reductase</fullName>
    </submittedName>
</protein>
<dbReference type="GO" id="GO:0005829">
    <property type="term" value="C:cytosol"/>
    <property type="evidence" value="ECO:0007669"/>
    <property type="project" value="TreeGrafter"/>
</dbReference>